<keyword evidence="2" id="KW-1185">Reference proteome</keyword>
<organism evidence="1 2">
    <name type="scientific">Massilia genomosp. 1</name>
    <dbReference type="NCBI Taxonomy" id="2609280"/>
    <lineage>
        <taxon>Bacteria</taxon>
        <taxon>Pseudomonadati</taxon>
        <taxon>Pseudomonadota</taxon>
        <taxon>Betaproteobacteria</taxon>
        <taxon>Burkholderiales</taxon>
        <taxon>Oxalobacteraceae</taxon>
        <taxon>Telluria group</taxon>
        <taxon>Massilia</taxon>
    </lineage>
</organism>
<comment type="caution">
    <text evidence="1">The sequence shown here is derived from an EMBL/GenBank/DDBJ whole genome shotgun (WGS) entry which is preliminary data.</text>
</comment>
<name>A0ABX0MX22_9BURK</name>
<proteinExistence type="predicted"/>
<sequence length="302" mass="31381">MKPFRPAIAPFAPRSGAWRVTVTRAARGGARWPALRLQWRRNARAQGVPATAGARLLSAPSWAAAIGLHVSVLHQVTNMFPARTQALPGAPPPTRLDMSRAAHGAPRHAAAATPAMPAPRARALRALAPSALVWRAWRGTAPAAPAGAAPRGAHALLAAPGGARMALAGRAPAPQLAWKATPSPLRHAALRAATSHRSPEAPCAAALRHARAPTLVWRKAAAAPRAQEGQARAAGAPMLLASAADSARAAPAVAAPGAALPAPVRQQLQATSLAPALAERLADEVIRRVERSMRIERERRGR</sequence>
<dbReference type="Proteomes" id="UP000610594">
    <property type="component" value="Unassembled WGS sequence"/>
</dbReference>
<reference evidence="1 2" key="1">
    <citation type="submission" date="2019-10" db="EMBL/GenBank/DDBJ databases">
        <title>Taxonomy of Antarctic Massilia spp.: description of Massilia rubra sp. nov., Massilia aquatica sp. nov., Massilia mucilaginosa sp. nov., Massilia frigida sp. nov. isolated from streams, lakes and regoliths.</title>
        <authorList>
            <person name="Holochova P."/>
            <person name="Sedlacek I."/>
            <person name="Kralova S."/>
            <person name="Maslanova I."/>
            <person name="Busse H.-J."/>
            <person name="Stankova E."/>
            <person name="Vrbovska V."/>
            <person name="Kovarovic V."/>
            <person name="Bartak M."/>
            <person name="Svec P."/>
            <person name="Pantucek R."/>
        </authorList>
    </citation>
    <scope>NUCLEOTIDE SEQUENCE [LARGE SCALE GENOMIC DNA]</scope>
    <source>
        <strain evidence="1 2">CCM 8694</strain>
    </source>
</reference>
<evidence type="ECO:0000313" key="2">
    <source>
        <dbReference type="Proteomes" id="UP000610594"/>
    </source>
</evidence>
<protein>
    <submittedName>
        <fullName evidence="1">Uncharacterized protein</fullName>
    </submittedName>
</protein>
<gene>
    <name evidence="1" type="ORF">F1735_20270</name>
</gene>
<dbReference type="RefSeq" id="WP_167238642.1">
    <property type="nucleotide sequence ID" value="NZ_WHJF01000058.1"/>
</dbReference>
<dbReference type="EMBL" id="WHJF01000058">
    <property type="protein sequence ID" value="NHZ64608.1"/>
    <property type="molecule type" value="Genomic_DNA"/>
</dbReference>
<evidence type="ECO:0000313" key="1">
    <source>
        <dbReference type="EMBL" id="NHZ64608.1"/>
    </source>
</evidence>
<accession>A0ABX0MX22</accession>